<reference evidence="1" key="3">
    <citation type="submission" date="2018-07" db="EMBL/GenBank/DDBJ databases">
        <title>WGS assembly of Glycine max.</title>
        <authorList>
            <person name="Schmutz J."/>
            <person name="Cannon S."/>
            <person name="Schlueter J."/>
            <person name="Ma J."/>
            <person name="Mitros T."/>
            <person name="Nelson W."/>
            <person name="Hyten D."/>
            <person name="Song Q."/>
            <person name="Thelen J."/>
            <person name="Cheng J."/>
            <person name="Xu D."/>
            <person name="Hellsten U."/>
            <person name="May G."/>
            <person name="Yu Y."/>
            <person name="Sakurai T."/>
            <person name="Umezawa T."/>
            <person name="Bhattacharyya M."/>
            <person name="Sandhu D."/>
            <person name="Valliyodan B."/>
            <person name="Lindquist E."/>
            <person name="Peto M."/>
            <person name="Grant D."/>
            <person name="Shu S."/>
            <person name="Goodstein D."/>
            <person name="Barry K."/>
            <person name="Futrell-Griggs M."/>
            <person name="Abernathy B."/>
            <person name="Du J."/>
            <person name="Tian Z."/>
            <person name="Zhu L."/>
            <person name="Gill N."/>
            <person name="Joshi T."/>
            <person name="Libault M."/>
            <person name="Sethuraman A."/>
            <person name="Zhang X."/>
            <person name="Shinozaki K."/>
            <person name="Nguyen H."/>
            <person name="Wing R."/>
            <person name="Cregan P."/>
            <person name="Specht J."/>
            <person name="Grimwood J."/>
            <person name="Rokhsar D."/>
            <person name="Stacey G."/>
            <person name="Shoemaker R."/>
            <person name="Jackson S."/>
        </authorList>
    </citation>
    <scope>NUCLEOTIDE SEQUENCE</scope>
    <source>
        <tissue evidence="1">Callus</tissue>
    </source>
</reference>
<dbReference type="PANTHER" id="PTHR33240">
    <property type="entry name" value="OS08G0508500 PROTEIN"/>
    <property type="match status" value="1"/>
</dbReference>
<organism evidence="1">
    <name type="scientific">Glycine max</name>
    <name type="common">Soybean</name>
    <name type="synonym">Glycine hispida</name>
    <dbReference type="NCBI Taxonomy" id="3847"/>
    <lineage>
        <taxon>Eukaryota</taxon>
        <taxon>Viridiplantae</taxon>
        <taxon>Streptophyta</taxon>
        <taxon>Embryophyta</taxon>
        <taxon>Tracheophyta</taxon>
        <taxon>Spermatophyta</taxon>
        <taxon>Magnoliopsida</taxon>
        <taxon>eudicotyledons</taxon>
        <taxon>Gunneridae</taxon>
        <taxon>Pentapetalae</taxon>
        <taxon>rosids</taxon>
        <taxon>fabids</taxon>
        <taxon>Fabales</taxon>
        <taxon>Fabaceae</taxon>
        <taxon>Papilionoideae</taxon>
        <taxon>50 kb inversion clade</taxon>
        <taxon>NPAAA clade</taxon>
        <taxon>indigoferoid/millettioid clade</taxon>
        <taxon>Phaseoleae</taxon>
        <taxon>Glycine</taxon>
        <taxon>Glycine subgen. Soja</taxon>
    </lineage>
</organism>
<protein>
    <submittedName>
        <fullName evidence="1 2">Uncharacterized protein</fullName>
    </submittedName>
</protein>
<dbReference type="OMA" id="EHEPTIT"/>
<dbReference type="Gramene" id="KRH25807">
    <property type="protein sequence ID" value="KRH25807"/>
    <property type="gene ID" value="GLYMA_12G130400"/>
</dbReference>
<sequence>MNTDFVGIDPTQDDPMVVTIVLVGWIVQRTLIDQGSSTKILYWSIFEKLDVSHDLIKPHEKFVIGFVGKQVYARGKINLLTTFDSSKLSQSLTVPYVLVDANTSCNVLLSRPTLIKLRAIISIPHLAMKYPSSIGEIVTVKAYHIDACECYVKSYKIEPYNMVKEKKNKYKNLQ</sequence>
<dbReference type="EMBL" id="CM000845">
    <property type="protein sequence ID" value="KRH25807.1"/>
    <property type="molecule type" value="Genomic_DNA"/>
</dbReference>
<dbReference type="InParanoid" id="A0A0R0HH69"/>
<keyword evidence="3" id="KW-1185">Reference proteome</keyword>
<evidence type="ECO:0000313" key="3">
    <source>
        <dbReference type="Proteomes" id="UP000008827"/>
    </source>
</evidence>
<evidence type="ECO:0000313" key="1">
    <source>
        <dbReference type="EMBL" id="KRH25807.1"/>
    </source>
</evidence>
<proteinExistence type="predicted"/>
<name>A0A0R0HH69_SOYBN</name>
<gene>
    <name evidence="1" type="ORF">GLYMA_12G130400</name>
</gene>
<dbReference type="Proteomes" id="UP000008827">
    <property type="component" value="Chromosome 12"/>
</dbReference>
<dbReference type="PANTHER" id="PTHR33240:SF15">
    <property type="entry name" value="GAG-PRO-LIKE PROTEIN"/>
    <property type="match status" value="1"/>
</dbReference>
<reference evidence="1 2" key="1">
    <citation type="journal article" date="2010" name="Nature">
        <title>Genome sequence of the palaeopolyploid soybean.</title>
        <authorList>
            <person name="Schmutz J."/>
            <person name="Cannon S.B."/>
            <person name="Schlueter J."/>
            <person name="Ma J."/>
            <person name="Mitros T."/>
            <person name="Nelson W."/>
            <person name="Hyten D.L."/>
            <person name="Song Q."/>
            <person name="Thelen J.J."/>
            <person name="Cheng J."/>
            <person name="Xu D."/>
            <person name="Hellsten U."/>
            <person name="May G.D."/>
            <person name="Yu Y."/>
            <person name="Sakurai T."/>
            <person name="Umezawa T."/>
            <person name="Bhattacharyya M.K."/>
            <person name="Sandhu D."/>
            <person name="Valliyodan B."/>
            <person name="Lindquist E."/>
            <person name="Peto M."/>
            <person name="Grant D."/>
            <person name="Shu S."/>
            <person name="Goodstein D."/>
            <person name="Barry K."/>
            <person name="Futrell-Griggs M."/>
            <person name="Abernathy B."/>
            <person name="Du J."/>
            <person name="Tian Z."/>
            <person name="Zhu L."/>
            <person name="Gill N."/>
            <person name="Joshi T."/>
            <person name="Libault M."/>
            <person name="Sethuraman A."/>
            <person name="Zhang X.-C."/>
            <person name="Shinozaki K."/>
            <person name="Nguyen H.T."/>
            <person name="Wing R.A."/>
            <person name="Cregan P."/>
            <person name="Specht J."/>
            <person name="Grimwood J."/>
            <person name="Rokhsar D."/>
            <person name="Stacey G."/>
            <person name="Shoemaker R.C."/>
            <person name="Jackson S.A."/>
        </authorList>
    </citation>
    <scope>NUCLEOTIDE SEQUENCE</scope>
    <source>
        <strain evidence="2">cv. Williams 82</strain>
        <tissue evidence="1">Callus</tissue>
    </source>
</reference>
<reference evidence="2" key="2">
    <citation type="submission" date="2018-02" db="UniProtKB">
        <authorList>
            <consortium name="EnsemblPlants"/>
        </authorList>
    </citation>
    <scope>IDENTIFICATION</scope>
    <source>
        <strain evidence="2">Williams 82</strain>
    </source>
</reference>
<dbReference type="AlphaFoldDB" id="A0A0R0HH69"/>
<dbReference type="EnsemblPlants" id="KRH25807">
    <property type="protein sequence ID" value="KRH25807"/>
    <property type="gene ID" value="GLYMA_12G130400"/>
</dbReference>
<accession>A0A0R0HH69</accession>
<evidence type="ECO:0000313" key="2">
    <source>
        <dbReference type="EnsemblPlants" id="KRH25807"/>
    </source>
</evidence>